<dbReference type="InterPro" id="IPR023393">
    <property type="entry name" value="START-like_dom_sf"/>
</dbReference>
<protein>
    <submittedName>
        <fullName evidence="1">SRPBCC family protein</fullName>
    </submittedName>
</protein>
<evidence type="ECO:0000313" key="1">
    <source>
        <dbReference type="EMBL" id="WZO33961.1"/>
    </source>
</evidence>
<sequence length="208" mass="23579">MRRSGIYVETTIAADLEAVWTATQVPEHHVRWDVRFTRITPTGLTEAGATAFAYERRVPFHRISGTGVSIGEKQRADGARTSALRFHTRDPLSPIREGRGYWRYVPQDGGIAFLTGYDYTPGWGVLDVVVRPVLGWATAWSFDRLRIWLETGVPPERWPLWSVLWWWRPDRPRAGRCRRTPASGRRRADHLQNAPVTLAALPDPGAPA</sequence>
<accession>A0AAU6SAI8</accession>
<dbReference type="AlphaFoldDB" id="A0AAU6SAI8"/>
<dbReference type="Gene3D" id="3.30.530.20">
    <property type="match status" value="1"/>
</dbReference>
<gene>
    <name evidence="1" type="ORF">MRBLWS13_001599</name>
</gene>
<name>A0AAU6SAI8_9MICO</name>
<proteinExistence type="predicted"/>
<dbReference type="EMBL" id="CP151632">
    <property type="protein sequence ID" value="WZO33961.1"/>
    <property type="molecule type" value="Genomic_DNA"/>
</dbReference>
<organism evidence="1">
    <name type="scientific">Microbacterium sp. LWS13-1.2</name>
    <dbReference type="NCBI Taxonomy" id="3135264"/>
    <lineage>
        <taxon>Bacteria</taxon>
        <taxon>Bacillati</taxon>
        <taxon>Actinomycetota</taxon>
        <taxon>Actinomycetes</taxon>
        <taxon>Micrococcales</taxon>
        <taxon>Microbacteriaceae</taxon>
        <taxon>Microbacterium</taxon>
    </lineage>
</organism>
<dbReference type="RefSeq" id="WP_349428497.1">
    <property type="nucleotide sequence ID" value="NZ_CP151632.1"/>
</dbReference>
<dbReference type="SUPFAM" id="SSF55961">
    <property type="entry name" value="Bet v1-like"/>
    <property type="match status" value="1"/>
</dbReference>
<reference evidence="1" key="1">
    <citation type="submission" date="2024-04" db="EMBL/GenBank/DDBJ databases">
        <authorList>
            <person name="Roder T."/>
            <person name="Oberhansli S."/>
            <person name="Kreuzer M."/>
        </authorList>
    </citation>
    <scope>NUCLEOTIDE SEQUENCE</scope>
    <source>
        <strain evidence="1">LWS13-1.2</strain>
    </source>
</reference>